<dbReference type="SUPFAM" id="SSF55781">
    <property type="entry name" value="GAF domain-like"/>
    <property type="match status" value="2"/>
</dbReference>
<dbReference type="InterPro" id="IPR036890">
    <property type="entry name" value="HATPase_C_sf"/>
</dbReference>
<keyword evidence="4" id="KW-0808">Transferase</keyword>
<dbReference type="PROSITE" id="PS50109">
    <property type="entry name" value="HIS_KIN"/>
    <property type="match status" value="1"/>
</dbReference>
<dbReference type="SMART" id="SM00086">
    <property type="entry name" value="PAC"/>
    <property type="match status" value="2"/>
</dbReference>
<dbReference type="PANTHER" id="PTHR42878:SF15">
    <property type="entry name" value="BACTERIOPHYTOCHROME"/>
    <property type="match status" value="1"/>
</dbReference>
<dbReference type="Pfam" id="PF08447">
    <property type="entry name" value="PAS_3"/>
    <property type="match status" value="2"/>
</dbReference>
<evidence type="ECO:0000313" key="10">
    <source>
        <dbReference type="EMBL" id="MFC4313357.1"/>
    </source>
</evidence>
<dbReference type="InterPro" id="IPR029016">
    <property type="entry name" value="GAF-like_dom_sf"/>
</dbReference>
<dbReference type="SMART" id="SM00388">
    <property type="entry name" value="HisKA"/>
    <property type="match status" value="1"/>
</dbReference>
<dbReference type="PANTHER" id="PTHR42878">
    <property type="entry name" value="TWO-COMPONENT HISTIDINE KINASE"/>
    <property type="match status" value="1"/>
</dbReference>
<dbReference type="InterPro" id="IPR035965">
    <property type="entry name" value="PAS-like_dom_sf"/>
</dbReference>
<evidence type="ECO:0000256" key="4">
    <source>
        <dbReference type="ARBA" id="ARBA00022679"/>
    </source>
</evidence>
<dbReference type="Gene3D" id="3.30.450.40">
    <property type="match status" value="2"/>
</dbReference>
<evidence type="ECO:0000259" key="7">
    <source>
        <dbReference type="PROSITE" id="PS50109"/>
    </source>
</evidence>
<dbReference type="PROSITE" id="PS50112">
    <property type="entry name" value="PAS"/>
    <property type="match status" value="1"/>
</dbReference>
<dbReference type="InterPro" id="IPR013655">
    <property type="entry name" value="PAS_fold_3"/>
</dbReference>
<dbReference type="InterPro" id="IPR003018">
    <property type="entry name" value="GAF"/>
</dbReference>
<dbReference type="InterPro" id="IPR000014">
    <property type="entry name" value="PAS"/>
</dbReference>
<feature type="domain" description="PAS" evidence="8">
    <location>
        <begin position="15"/>
        <end position="81"/>
    </location>
</feature>
<dbReference type="NCBIfam" id="TIGR00229">
    <property type="entry name" value="sensory_box"/>
    <property type="match status" value="2"/>
</dbReference>
<dbReference type="Proteomes" id="UP001595904">
    <property type="component" value="Unassembled WGS sequence"/>
</dbReference>
<evidence type="ECO:0000256" key="5">
    <source>
        <dbReference type="ARBA" id="ARBA00022777"/>
    </source>
</evidence>
<protein>
    <recommendedName>
        <fullName evidence="2">histidine kinase</fullName>
        <ecNumber evidence="2">2.7.13.3</ecNumber>
    </recommendedName>
</protein>
<accession>A0ABV8T0Z1</accession>
<keyword evidence="11" id="KW-1185">Reference proteome</keyword>
<evidence type="ECO:0000259" key="8">
    <source>
        <dbReference type="PROSITE" id="PS50112"/>
    </source>
</evidence>
<dbReference type="SMART" id="SM00065">
    <property type="entry name" value="GAF"/>
    <property type="match status" value="2"/>
</dbReference>
<dbReference type="InterPro" id="IPR003594">
    <property type="entry name" value="HATPase_dom"/>
</dbReference>
<gene>
    <name evidence="10" type="ORF">ACFPN2_30050</name>
</gene>
<feature type="domain" description="PAC" evidence="9">
    <location>
        <begin position="84"/>
        <end position="135"/>
    </location>
</feature>
<evidence type="ECO:0000256" key="3">
    <source>
        <dbReference type="ARBA" id="ARBA00022553"/>
    </source>
</evidence>
<evidence type="ECO:0000256" key="1">
    <source>
        <dbReference type="ARBA" id="ARBA00000085"/>
    </source>
</evidence>
<dbReference type="Gene3D" id="1.10.287.130">
    <property type="match status" value="1"/>
</dbReference>
<keyword evidence="5" id="KW-0418">Kinase</keyword>
<organism evidence="10 11">
    <name type="scientific">Steroidobacter flavus</name>
    <dbReference type="NCBI Taxonomy" id="1842136"/>
    <lineage>
        <taxon>Bacteria</taxon>
        <taxon>Pseudomonadati</taxon>
        <taxon>Pseudomonadota</taxon>
        <taxon>Gammaproteobacteria</taxon>
        <taxon>Steroidobacterales</taxon>
        <taxon>Steroidobacteraceae</taxon>
        <taxon>Steroidobacter</taxon>
    </lineage>
</organism>
<evidence type="ECO:0000256" key="6">
    <source>
        <dbReference type="ARBA" id="ARBA00023136"/>
    </source>
</evidence>
<proteinExistence type="predicted"/>
<dbReference type="CDD" id="cd00130">
    <property type="entry name" value="PAS"/>
    <property type="match status" value="1"/>
</dbReference>
<dbReference type="Pfam" id="PF13185">
    <property type="entry name" value="GAF_2"/>
    <property type="match status" value="1"/>
</dbReference>
<dbReference type="Gene3D" id="3.30.450.20">
    <property type="entry name" value="PAS domain"/>
    <property type="match status" value="2"/>
</dbReference>
<keyword evidence="3" id="KW-0597">Phosphoprotein</keyword>
<comment type="catalytic activity">
    <reaction evidence="1">
        <text>ATP + protein L-histidine = ADP + protein N-phospho-L-histidine.</text>
        <dbReference type="EC" id="2.7.13.3"/>
    </reaction>
</comment>
<dbReference type="PRINTS" id="PR00344">
    <property type="entry name" value="BCTRLSENSOR"/>
</dbReference>
<dbReference type="RefSeq" id="WP_380603601.1">
    <property type="nucleotide sequence ID" value="NZ_JBHSDU010000015.1"/>
</dbReference>
<sequence>MIETSVEAAGPLLDLQRVFDLSQDLMCVTDAQTRFLRLSASSARILGYRPEELHGRKFLDLVHPNDLQATLLAHESVVRGAQVVEFENRYVRKDGSPVELSWTSSWIAGADGTGATYSVARDITNRKRAERLRESQREVLQLIVGGFPLSDVLRRICTIMEAFDADAKCAVTVLDATAERVRAALSPSLPSRFLSVVQDTLLGMPHGACADTLRSGQTAVCADMSNDPEWRELAALGTEHGLRACWFTPVFGARGRLIAVIAVYYPHPYAPTDRELVLVQAAVSLVALAIAHSNAQTQLRESLTRVELAQSIARLGYWERDLSSDRLNVYGETNAILGIPLERSVSLQTFLGVVLEEDRPALIAAYGEANRGDTSSSGMQFRVRHADGSVRHVHAERRAVRDETGRATHIIGTMQDVTERNEADLERQQYLTQLSSLADAARKVNSVLTVDELLQVITDIARDLVGAHVAVGVLKSADGRTVESCKTSHSQKYTSVAPDELLEGAEGSPPAVRIELAAASGRPIGALCVADKQGGDFAANDERVLCQLADLAAVGLENARLYAELEERVRKRTVELQESNKELEAFSYSVSHDLRGPLRAIAGFTGLLRDRHYETIDADGRRYIDRVLAGTQRMSNLIDDLLELGRVTRVEFRRRQVDLSEYARVIVARLREASPERAAAIVIEPQLIVAGDPGLLESALENLLDNAWKFTAGRPVTQIRFGAVTNADVDENQRTFFVQDNGVGFDPRYAANLFGVFQRLHAAGEFPGTGVGLATVQRIVQRHGGRIWAEAAVDRGATIYFSIAKGQQ</sequence>
<feature type="domain" description="Histidine kinase" evidence="7">
    <location>
        <begin position="589"/>
        <end position="807"/>
    </location>
</feature>
<dbReference type="InterPro" id="IPR003661">
    <property type="entry name" value="HisK_dim/P_dom"/>
</dbReference>
<dbReference type="CDD" id="cd00082">
    <property type="entry name" value="HisKA"/>
    <property type="match status" value="1"/>
</dbReference>
<reference evidence="11" key="1">
    <citation type="journal article" date="2019" name="Int. J. Syst. Evol. Microbiol.">
        <title>The Global Catalogue of Microorganisms (GCM) 10K type strain sequencing project: providing services to taxonomists for standard genome sequencing and annotation.</title>
        <authorList>
            <consortium name="The Broad Institute Genomics Platform"/>
            <consortium name="The Broad Institute Genome Sequencing Center for Infectious Disease"/>
            <person name="Wu L."/>
            <person name="Ma J."/>
        </authorList>
    </citation>
    <scope>NUCLEOTIDE SEQUENCE [LARGE SCALE GENOMIC DNA]</scope>
    <source>
        <strain evidence="11">CGMCC 1.10759</strain>
    </source>
</reference>
<dbReference type="SUPFAM" id="SSF47384">
    <property type="entry name" value="Homodimeric domain of signal transducing histidine kinase"/>
    <property type="match status" value="1"/>
</dbReference>
<evidence type="ECO:0000313" key="11">
    <source>
        <dbReference type="Proteomes" id="UP001595904"/>
    </source>
</evidence>
<dbReference type="EC" id="2.7.13.3" evidence="2"/>
<dbReference type="Gene3D" id="2.10.70.100">
    <property type="match status" value="1"/>
</dbReference>
<name>A0ABV8T0Z1_9GAMM</name>
<dbReference type="SMART" id="SM00091">
    <property type="entry name" value="PAS"/>
    <property type="match status" value="1"/>
</dbReference>
<dbReference type="InterPro" id="IPR001610">
    <property type="entry name" value="PAC"/>
</dbReference>
<evidence type="ECO:0000259" key="9">
    <source>
        <dbReference type="PROSITE" id="PS50113"/>
    </source>
</evidence>
<keyword evidence="6" id="KW-0472">Membrane</keyword>
<dbReference type="InterPro" id="IPR036097">
    <property type="entry name" value="HisK_dim/P_sf"/>
</dbReference>
<dbReference type="InterPro" id="IPR005467">
    <property type="entry name" value="His_kinase_dom"/>
</dbReference>
<dbReference type="SUPFAM" id="SSF55874">
    <property type="entry name" value="ATPase domain of HSP90 chaperone/DNA topoisomerase II/histidine kinase"/>
    <property type="match status" value="1"/>
</dbReference>
<comment type="caution">
    <text evidence="10">The sequence shown here is derived from an EMBL/GenBank/DDBJ whole genome shotgun (WGS) entry which is preliminary data.</text>
</comment>
<evidence type="ECO:0000256" key="2">
    <source>
        <dbReference type="ARBA" id="ARBA00012438"/>
    </source>
</evidence>
<dbReference type="EMBL" id="JBHSDU010000015">
    <property type="protein sequence ID" value="MFC4313357.1"/>
    <property type="molecule type" value="Genomic_DNA"/>
</dbReference>
<dbReference type="Pfam" id="PF02518">
    <property type="entry name" value="HATPase_c"/>
    <property type="match status" value="1"/>
</dbReference>
<dbReference type="Gene3D" id="3.30.565.10">
    <property type="entry name" value="Histidine kinase-like ATPase, C-terminal domain"/>
    <property type="match status" value="1"/>
</dbReference>
<dbReference type="InterPro" id="IPR004358">
    <property type="entry name" value="Sig_transdc_His_kin-like_C"/>
</dbReference>
<dbReference type="InterPro" id="IPR000700">
    <property type="entry name" value="PAS-assoc_C"/>
</dbReference>
<dbReference type="PROSITE" id="PS50113">
    <property type="entry name" value="PAC"/>
    <property type="match status" value="2"/>
</dbReference>
<dbReference type="Pfam" id="PF00512">
    <property type="entry name" value="HisKA"/>
    <property type="match status" value="1"/>
</dbReference>
<dbReference type="SMART" id="SM00387">
    <property type="entry name" value="HATPase_c"/>
    <property type="match status" value="1"/>
</dbReference>
<dbReference type="InterPro" id="IPR050351">
    <property type="entry name" value="BphY/WalK/GraS-like"/>
</dbReference>
<feature type="domain" description="PAC" evidence="9">
    <location>
        <begin position="377"/>
        <end position="429"/>
    </location>
</feature>
<dbReference type="SUPFAM" id="SSF55785">
    <property type="entry name" value="PYP-like sensor domain (PAS domain)"/>
    <property type="match status" value="2"/>
</dbReference>